<dbReference type="Proteomes" id="UP000011087">
    <property type="component" value="Unassembled WGS sequence"/>
</dbReference>
<proteinExistence type="predicted"/>
<reference evidence="3" key="2">
    <citation type="submission" date="2012-11" db="EMBL/GenBank/DDBJ databases">
        <authorList>
            <person name="Kuo A."/>
            <person name="Curtis B.A."/>
            <person name="Tanifuji G."/>
            <person name="Burki F."/>
            <person name="Gruber A."/>
            <person name="Irimia M."/>
            <person name="Maruyama S."/>
            <person name="Arias M.C."/>
            <person name="Ball S.G."/>
            <person name="Gile G.H."/>
            <person name="Hirakawa Y."/>
            <person name="Hopkins J.F."/>
            <person name="Rensing S.A."/>
            <person name="Schmutz J."/>
            <person name="Symeonidi A."/>
            <person name="Elias M."/>
            <person name="Eveleigh R.J."/>
            <person name="Herman E.K."/>
            <person name="Klute M.J."/>
            <person name="Nakayama T."/>
            <person name="Obornik M."/>
            <person name="Reyes-Prieto A."/>
            <person name="Armbrust E.V."/>
            <person name="Aves S.J."/>
            <person name="Beiko R.G."/>
            <person name="Coutinho P."/>
            <person name="Dacks J.B."/>
            <person name="Durnford D.G."/>
            <person name="Fast N.M."/>
            <person name="Green B.R."/>
            <person name="Grisdale C."/>
            <person name="Hempe F."/>
            <person name="Henrissat B."/>
            <person name="Hoppner M.P."/>
            <person name="Ishida K.-I."/>
            <person name="Kim E."/>
            <person name="Koreny L."/>
            <person name="Kroth P.G."/>
            <person name="Liu Y."/>
            <person name="Malik S.-B."/>
            <person name="Maier U.G."/>
            <person name="McRose D."/>
            <person name="Mock T."/>
            <person name="Neilson J.A."/>
            <person name="Onodera N.T."/>
            <person name="Poole A.M."/>
            <person name="Pritham E.J."/>
            <person name="Richards T.A."/>
            <person name="Rocap G."/>
            <person name="Roy S.W."/>
            <person name="Sarai C."/>
            <person name="Schaack S."/>
            <person name="Shirato S."/>
            <person name="Slamovits C.H."/>
            <person name="Spencer D.F."/>
            <person name="Suzuki S."/>
            <person name="Worden A.Z."/>
            <person name="Zauner S."/>
            <person name="Barry K."/>
            <person name="Bell C."/>
            <person name="Bharti A.K."/>
            <person name="Crow J.A."/>
            <person name="Grimwood J."/>
            <person name="Kramer R."/>
            <person name="Lindquist E."/>
            <person name="Lucas S."/>
            <person name="Salamov A."/>
            <person name="McFadden G.I."/>
            <person name="Lane C.E."/>
            <person name="Keeling P.J."/>
            <person name="Gray M.W."/>
            <person name="Grigoriev I.V."/>
            <person name="Archibald J.M."/>
        </authorList>
    </citation>
    <scope>NUCLEOTIDE SEQUENCE</scope>
    <source>
        <strain evidence="3">CCMP2712</strain>
    </source>
</reference>
<evidence type="ECO:0000313" key="1">
    <source>
        <dbReference type="EMBL" id="EKX36151.1"/>
    </source>
</evidence>
<dbReference type="SUPFAM" id="SSF56091">
    <property type="entry name" value="DNA ligase/mRNA capping enzyme, catalytic domain"/>
    <property type="match status" value="1"/>
</dbReference>
<dbReference type="AlphaFoldDB" id="L1IIT8"/>
<dbReference type="EnsemblProtists" id="EKX36151">
    <property type="protein sequence ID" value="EKX36151"/>
    <property type="gene ID" value="GUITHDRAFT_145968"/>
</dbReference>
<dbReference type="EMBL" id="JH993078">
    <property type="protein sequence ID" value="EKX36151.1"/>
    <property type="molecule type" value="Genomic_DNA"/>
</dbReference>
<accession>L1IIT8</accession>
<dbReference type="RefSeq" id="XP_005823131.1">
    <property type="nucleotide sequence ID" value="XM_005823074.1"/>
</dbReference>
<evidence type="ECO:0000313" key="2">
    <source>
        <dbReference type="EnsemblProtists" id="EKX36151"/>
    </source>
</evidence>
<protein>
    <submittedName>
        <fullName evidence="1 2">Uncharacterized protein</fullName>
    </submittedName>
</protein>
<reference evidence="2" key="3">
    <citation type="submission" date="2016-03" db="UniProtKB">
        <authorList>
            <consortium name="EnsemblProtists"/>
        </authorList>
    </citation>
    <scope>IDENTIFICATION</scope>
</reference>
<name>L1IIT8_GUITC</name>
<dbReference type="KEGG" id="gtt:GUITHDRAFT_145968"/>
<organism evidence="1">
    <name type="scientific">Guillardia theta (strain CCMP2712)</name>
    <name type="common">Cryptophyte</name>
    <dbReference type="NCBI Taxonomy" id="905079"/>
    <lineage>
        <taxon>Eukaryota</taxon>
        <taxon>Cryptophyceae</taxon>
        <taxon>Pyrenomonadales</taxon>
        <taxon>Geminigeraceae</taxon>
        <taxon>Guillardia</taxon>
    </lineage>
</organism>
<evidence type="ECO:0000313" key="3">
    <source>
        <dbReference type="Proteomes" id="UP000011087"/>
    </source>
</evidence>
<sequence length="224" mass="25063">MDPWDDPLCARALLHLCLCESFELYGMPLRLARNFEVEYNCFHRGKHEGCTNERCAKKRLLGDTPCRTLATWLPKDRVGITLYVDSGLRTFVGIRGRVMLATEQVMQGNVLPAETLVLAHFVLDRVEGGRLEPRVLVFDVSLLGGRDMEGLPPSERYSALLSLFRNRGGMTTLQWVGEEASAVAQLDGLRKKLPHDVECVVSVGCDPWLLSRVMHVNVGKGSLR</sequence>
<reference evidence="1 3" key="1">
    <citation type="journal article" date="2012" name="Nature">
        <title>Algal genomes reveal evolutionary mosaicism and the fate of nucleomorphs.</title>
        <authorList>
            <consortium name="DOE Joint Genome Institute"/>
            <person name="Curtis B.A."/>
            <person name="Tanifuji G."/>
            <person name="Burki F."/>
            <person name="Gruber A."/>
            <person name="Irimia M."/>
            <person name="Maruyama S."/>
            <person name="Arias M.C."/>
            <person name="Ball S.G."/>
            <person name="Gile G.H."/>
            <person name="Hirakawa Y."/>
            <person name="Hopkins J.F."/>
            <person name="Kuo A."/>
            <person name="Rensing S.A."/>
            <person name="Schmutz J."/>
            <person name="Symeonidi A."/>
            <person name="Elias M."/>
            <person name="Eveleigh R.J."/>
            <person name="Herman E.K."/>
            <person name="Klute M.J."/>
            <person name="Nakayama T."/>
            <person name="Obornik M."/>
            <person name="Reyes-Prieto A."/>
            <person name="Armbrust E.V."/>
            <person name="Aves S.J."/>
            <person name="Beiko R.G."/>
            <person name="Coutinho P."/>
            <person name="Dacks J.B."/>
            <person name="Durnford D.G."/>
            <person name="Fast N.M."/>
            <person name="Green B.R."/>
            <person name="Grisdale C.J."/>
            <person name="Hempel F."/>
            <person name="Henrissat B."/>
            <person name="Hoppner M.P."/>
            <person name="Ishida K."/>
            <person name="Kim E."/>
            <person name="Koreny L."/>
            <person name="Kroth P.G."/>
            <person name="Liu Y."/>
            <person name="Malik S.B."/>
            <person name="Maier U.G."/>
            <person name="McRose D."/>
            <person name="Mock T."/>
            <person name="Neilson J.A."/>
            <person name="Onodera N.T."/>
            <person name="Poole A.M."/>
            <person name="Pritham E.J."/>
            <person name="Richards T.A."/>
            <person name="Rocap G."/>
            <person name="Roy S.W."/>
            <person name="Sarai C."/>
            <person name="Schaack S."/>
            <person name="Shirato S."/>
            <person name="Slamovits C.H."/>
            <person name="Spencer D.F."/>
            <person name="Suzuki S."/>
            <person name="Worden A.Z."/>
            <person name="Zauner S."/>
            <person name="Barry K."/>
            <person name="Bell C."/>
            <person name="Bharti A.K."/>
            <person name="Crow J.A."/>
            <person name="Grimwood J."/>
            <person name="Kramer R."/>
            <person name="Lindquist E."/>
            <person name="Lucas S."/>
            <person name="Salamov A."/>
            <person name="McFadden G.I."/>
            <person name="Lane C.E."/>
            <person name="Keeling P.J."/>
            <person name="Gray M.W."/>
            <person name="Grigoriev I.V."/>
            <person name="Archibald J.M."/>
        </authorList>
    </citation>
    <scope>NUCLEOTIDE SEQUENCE</scope>
    <source>
        <strain evidence="1 3">CCMP2712</strain>
    </source>
</reference>
<dbReference type="HOGENOM" id="CLU_1139820_0_0_1"/>
<keyword evidence="3" id="KW-1185">Reference proteome</keyword>
<dbReference type="GeneID" id="17292866"/>
<gene>
    <name evidence="1" type="ORF">GUITHDRAFT_145968</name>
</gene>
<dbReference type="PaxDb" id="55529-EKX36151"/>